<dbReference type="SMART" id="SM00303">
    <property type="entry name" value="GPS"/>
    <property type="match status" value="1"/>
</dbReference>
<keyword evidence="4 8" id="KW-0472">Membrane</keyword>
<evidence type="ECO:0000256" key="4">
    <source>
        <dbReference type="ARBA" id="ARBA00023136"/>
    </source>
</evidence>
<feature type="transmembrane region" description="Helical" evidence="8">
    <location>
        <begin position="1168"/>
        <end position="1190"/>
    </location>
</feature>
<dbReference type="PANTHER" id="PTHR12011:SF347">
    <property type="entry name" value="FI21270P1-RELATED"/>
    <property type="match status" value="1"/>
</dbReference>
<keyword evidence="6" id="KW-0175">Coiled coil</keyword>
<feature type="chain" id="PRO_5046032565" evidence="9">
    <location>
        <begin position="28"/>
        <end position="1449"/>
    </location>
</feature>
<dbReference type="PROSITE" id="PS50261">
    <property type="entry name" value="G_PROTEIN_RECEP_F2_4"/>
    <property type="match status" value="1"/>
</dbReference>
<comment type="subcellular location">
    <subcellularLocation>
        <location evidence="1">Membrane</location>
        <topology evidence="1">Multi-pass membrane protein</topology>
    </subcellularLocation>
</comment>
<feature type="transmembrane region" description="Helical" evidence="8">
    <location>
        <begin position="974"/>
        <end position="997"/>
    </location>
</feature>
<evidence type="ECO:0000256" key="2">
    <source>
        <dbReference type="ARBA" id="ARBA00022692"/>
    </source>
</evidence>
<dbReference type="Proteomes" id="UP001359485">
    <property type="component" value="Unassembled WGS sequence"/>
</dbReference>
<feature type="transmembrane region" description="Helical" evidence="8">
    <location>
        <begin position="1009"/>
        <end position="1029"/>
    </location>
</feature>
<dbReference type="Pfam" id="PF00002">
    <property type="entry name" value="7tm_2"/>
    <property type="match status" value="1"/>
</dbReference>
<accession>A0ABR1AH63</accession>
<dbReference type="EMBL" id="JAWJWF010000049">
    <property type="protein sequence ID" value="KAK6619303.1"/>
    <property type="molecule type" value="Genomic_DNA"/>
</dbReference>
<keyword evidence="13" id="KW-1185">Reference proteome</keyword>
<evidence type="ECO:0000256" key="8">
    <source>
        <dbReference type="SAM" id="Phobius"/>
    </source>
</evidence>
<keyword evidence="9" id="KW-0732">Signal</keyword>
<name>A0ABR1AH63_POLSC</name>
<evidence type="ECO:0000256" key="7">
    <source>
        <dbReference type="SAM" id="MobiDB-lite"/>
    </source>
</evidence>
<dbReference type="InterPro" id="IPR000832">
    <property type="entry name" value="GPCR_2_secretin-like"/>
</dbReference>
<sequence length="1449" mass="163261">MAFPEIFQALVCLVAVVVLLTCPGTNGYRCPPVRDADCTRETCQILSGEFKYGGRSWTGFCSRNRSFFFSKWKCRGKEFDPAKAGTYLLKVGQTCRLRSSSSSSSSEGFHRWELPCLERYNWKRCDGRRSSRENSTTSECLRVKSNYVSIRAEKDGGGERVISKRHYSRSRFSFPVSTEAYFPIDSLNNKNDSSMGKRRFSSRKIHISKRRIPRQSTAASLAKKTKTKKSESFGKRAISGERDNSPRSKQQASHLMPCKENEKFYNNSCYYFTTYRLMDPPDEDLHLSDTEERSLVSEEATVNFTKYCRIHNEHGLGLAVRTKKENRFIMQNLVNLTIPMQAVVLTSGILPVGQPGYWQDWNLPVDENEINCTAPKDRSEVMLYAIDFHRSKWTLMNLSNFLGVHNPSMWHIICKRQNDDQQMMNEQQRLCVELYRKSECYNPSQYVKYCCAADERGVVWVGCPNNISVNETADGLECTWNCGDDGFFIQEYPICRKKIACEVTYNNVTYSAPLGRHAIGKCPSSPYGYSTWLCASNKTFVDTPTYKCCETDNMCRATDSYLNMWVSCRSHMASKRLICPPDSLLSTAEVKWYCTDDSVFEGDSPDYSVCNGTKLMCQGTDRHDREWKVGVGRTANKRCPTNANGRCYWTCNWRGSFETSEPDCSTCQITWADEISDKIKNGTHYKVVMKMMENRTRLEDLTVGFSRVLGLTSDCVNLYKNQTYNNETEFHYFLLDYSQILKNLVGRPDIWSTFLVSSRRDYTGQILNTSRNAAFAFLNLSKKSGNSSESYNATLADFKEDGFDFFVQYRTSFSGVEFPLEDSQKESNWRLVVNDVNGTGSKYAAMGLVMNHTLAYLMFPAGNKSSGFVMNSPVVTFTVATSEAVVSDVSVSLTFKHINRTRQPESGVIRRRLHDGESPAGVLGSTLCYYFGQSDWDSQGCVVTQTSSEATSCTCSHLSTIGLLMSIHRYEPDAILEMISVVSSSISIMSLILAVLVFYTFDTVRNERVLIGVNLCLCLMAGHFLLVTVTDKKFFYISDGLCTVYAIITYYAFMAAFAWMFMEGCHLYRMLILVFESNIEFRLIYILVGYGLPVVLIGGTELIGIVLGDQPYGQDEICWLKTPNYIWAFNGPVILLTTINFIILIKAMSLAVRSTTRTEKTRFSQLRVWVKGCLSLSALLGVTWLCGLAYVSYDRVFSYIFVILNGLQGFFIFFFRCVCNVQYKTAFLQKLNLLFSNSRDLVNYKKLDTAKSGTKIFAITQSGVKSSEVSPGLDSSNGRGKRLKKFFQFAFCQPRDPAEQVGPGNDETSSGIELEYDAAAAAAAAAARSSQVGTLGSGLSTGNCKFEPERDGKQEKVGESELWQNHGDFPDLLLKDAAKAFVAIGREIGRRSSDDASVTALRGQLKDAELAIALLREELAETKARLARVAEGEKNSSPVDIDEIVRRVN</sequence>
<reference evidence="12 13" key="1">
    <citation type="submission" date="2023-09" db="EMBL/GenBank/DDBJ databases">
        <title>Genomes of two closely related lineages of the louse Polyplax serrata with different host specificities.</title>
        <authorList>
            <person name="Martinu J."/>
            <person name="Tarabai H."/>
            <person name="Stefka J."/>
            <person name="Hypsa V."/>
        </authorList>
    </citation>
    <scope>NUCLEOTIDE SEQUENCE [LARGE SCALE GENOMIC DNA]</scope>
    <source>
        <strain evidence="12">98ZLc_SE</strain>
    </source>
</reference>
<feature type="compositionally biased region" description="Polar residues" evidence="7">
    <location>
        <begin position="1333"/>
        <end position="1343"/>
    </location>
</feature>
<evidence type="ECO:0000256" key="5">
    <source>
        <dbReference type="ARBA" id="ARBA00023157"/>
    </source>
</evidence>
<feature type="region of interest" description="Disordered" evidence="7">
    <location>
        <begin position="1333"/>
        <end position="1357"/>
    </location>
</feature>
<evidence type="ECO:0000313" key="13">
    <source>
        <dbReference type="Proteomes" id="UP001359485"/>
    </source>
</evidence>
<evidence type="ECO:0000313" key="12">
    <source>
        <dbReference type="EMBL" id="KAK6619303.1"/>
    </source>
</evidence>
<keyword evidence="3 8" id="KW-1133">Transmembrane helix</keyword>
<dbReference type="InterPro" id="IPR057244">
    <property type="entry name" value="GAIN_B"/>
</dbReference>
<evidence type="ECO:0000259" key="10">
    <source>
        <dbReference type="PROSITE" id="PS50221"/>
    </source>
</evidence>
<dbReference type="InterPro" id="IPR046338">
    <property type="entry name" value="GAIN_dom_sf"/>
</dbReference>
<evidence type="ECO:0000256" key="1">
    <source>
        <dbReference type="ARBA" id="ARBA00004141"/>
    </source>
</evidence>
<feature type="compositionally biased region" description="Basic and acidic residues" evidence="7">
    <location>
        <begin position="1346"/>
        <end position="1357"/>
    </location>
</feature>
<feature type="coiled-coil region" evidence="6">
    <location>
        <begin position="1398"/>
        <end position="1432"/>
    </location>
</feature>
<keyword evidence="2 8" id="KW-0812">Transmembrane</keyword>
<dbReference type="Pfam" id="PF01825">
    <property type="entry name" value="GPS"/>
    <property type="match status" value="1"/>
</dbReference>
<keyword evidence="5" id="KW-1015">Disulfide bond</keyword>
<dbReference type="InterPro" id="IPR017981">
    <property type="entry name" value="GPCR_2-like_7TM"/>
</dbReference>
<evidence type="ECO:0000259" key="11">
    <source>
        <dbReference type="PROSITE" id="PS50261"/>
    </source>
</evidence>
<dbReference type="PRINTS" id="PR00249">
    <property type="entry name" value="GPCRSECRETIN"/>
</dbReference>
<feature type="domain" description="GAIN-B" evidence="10">
    <location>
        <begin position="802"/>
        <end position="971"/>
    </location>
</feature>
<organism evidence="12 13">
    <name type="scientific">Polyplax serrata</name>
    <name type="common">Common mouse louse</name>
    <dbReference type="NCBI Taxonomy" id="468196"/>
    <lineage>
        <taxon>Eukaryota</taxon>
        <taxon>Metazoa</taxon>
        <taxon>Ecdysozoa</taxon>
        <taxon>Arthropoda</taxon>
        <taxon>Hexapoda</taxon>
        <taxon>Insecta</taxon>
        <taxon>Pterygota</taxon>
        <taxon>Neoptera</taxon>
        <taxon>Paraneoptera</taxon>
        <taxon>Psocodea</taxon>
        <taxon>Troctomorpha</taxon>
        <taxon>Phthiraptera</taxon>
        <taxon>Anoplura</taxon>
        <taxon>Polyplacidae</taxon>
        <taxon>Polyplax</taxon>
    </lineage>
</organism>
<protein>
    <submittedName>
        <fullName evidence="12">Uncharacterized protein</fullName>
    </submittedName>
</protein>
<evidence type="ECO:0000256" key="3">
    <source>
        <dbReference type="ARBA" id="ARBA00022989"/>
    </source>
</evidence>
<dbReference type="Gene3D" id="2.60.220.50">
    <property type="match status" value="1"/>
</dbReference>
<feature type="transmembrane region" description="Helical" evidence="8">
    <location>
        <begin position="1083"/>
        <end position="1105"/>
    </location>
</feature>
<dbReference type="PROSITE" id="PS50221">
    <property type="entry name" value="GAIN_B"/>
    <property type="match status" value="1"/>
</dbReference>
<feature type="domain" description="G-protein coupled receptors family 2 profile 2" evidence="11">
    <location>
        <begin position="976"/>
        <end position="1220"/>
    </location>
</feature>
<dbReference type="InterPro" id="IPR000203">
    <property type="entry name" value="GPS"/>
</dbReference>
<feature type="transmembrane region" description="Helical" evidence="8">
    <location>
        <begin position="1196"/>
        <end position="1215"/>
    </location>
</feature>
<feature type="compositionally biased region" description="Basic and acidic residues" evidence="7">
    <location>
        <begin position="228"/>
        <end position="246"/>
    </location>
</feature>
<feature type="transmembrane region" description="Helical" evidence="8">
    <location>
        <begin position="1125"/>
        <end position="1147"/>
    </location>
</feature>
<feature type="transmembrane region" description="Helical" evidence="8">
    <location>
        <begin position="1035"/>
        <end position="1062"/>
    </location>
</feature>
<evidence type="ECO:0000256" key="9">
    <source>
        <dbReference type="SAM" id="SignalP"/>
    </source>
</evidence>
<dbReference type="PANTHER" id="PTHR12011">
    <property type="entry name" value="ADHESION G-PROTEIN COUPLED RECEPTOR"/>
    <property type="match status" value="1"/>
</dbReference>
<gene>
    <name evidence="12" type="ORF">RUM44_003685</name>
</gene>
<feature type="signal peptide" evidence="9">
    <location>
        <begin position="1"/>
        <end position="27"/>
    </location>
</feature>
<dbReference type="Gene3D" id="1.20.1070.10">
    <property type="entry name" value="Rhodopsin 7-helix transmembrane proteins"/>
    <property type="match status" value="1"/>
</dbReference>
<evidence type="ECO:0000256" key="6">
    <source>
        <dbReference type="SAM" id="Coils"/>
    </source>
</evidence>
<comment type="caution">
    <text evidence="12">The sequence shown here is derived from an EMBL/GenBank/DDBJ whole genome shotgun (WGS) entry which is preliminary data.</text>
</comment>
<feature type="region of interest" description="Disordered" evidence="7">
    <location>
        <begin position="209"/>
        <end position="254"/>
    </location>
</feature>
<proteinExistence type="predicted"/>